<dbReference type="InterPro" id="IPR013083">
    <property type="entry name" value="Znf_RING/FYVE/PHD"/>
</dbReference>
<evidence type="ECO:0000313" key="6">
    <source>
        <dbReference type="EMBL" id="VAH01657.1"/>
    </source>
</evidence>
<dbReference type="GO" id="GO:0008270">
    <property type="term" value="F:zinc ion binding"/>
    <property type="evidence" value="ECO:0007669"/>
    <property type="project" value="UniProtKB-KW"/>
</dbReference>
<evidence type="ECO:0000313" key="7">
    <source>
        <dbReference type="Proteomes" id="UP000324705"/>
    </source>
</evidence>
<sequence>MHSRFMVMDTWSSWSPERRRSAVRWPSEHAVLARVTVGDASAFHCGVCSLPLEPPIFQCALGLPVCSACRGPGYRRCRAVENILDTVRVSCPHAAHGCGAMLAYYDLHQHRMTCANAPCARCPLGTCCFVGPMAELLDHFITLHELPLTAEDRAGKSFGIDLLDGFNVVSTTVRDGADQHLLLLNVVRQPFGRGIAAVCVRPPPAATASSSSSSAAAASKTVVLELRYSVNRHYQESAFDVPFADLADGFLEDDESAQFIVPKSVHPDDQATMLLTAFISIK</sequence>
<dbReference type="PANTHER" id="PTHR10315">
    <property type="entry name" value="E3 UBIQUITIN PROTEIN LIGASE SIAH"/>
    <property type="match status" value="1"/>
</dbReference>
<dbReference type="Gramene" id="TRITD1Av1G023500.2">
    <property type="protein sequence ID" value="TRITD1Av1G023500.2"/>
    <property type="gene ID" value="TRITD1Av1G023500"/>
</dbReference>
<evidence type="ECO:0000256" key="4">
    <source>
        <dbReference type="PROSITE-ProRule" id="PRU00455"/>
    </source>
</evidence>
<name>A0A9R0USD6_TRITD</name>
<keyword evidence="1" id="KW-0479">Metal-binding</keyword>
<dbReference type="Proteomes" id="UP000324705">
    <property type="component" value="Chromosome 1A"/>
</dbReference>
<reference evidence="6 7" key="1">
    <citation type="submission" date="2017-09" db="EMBL/GenBank/DDBJ databases">
        <authorList>
            <consortium name="International Durum Wheat Genome Sequencing Consortium (IDWGSC)"/>
            <person name="Milanesi L."/>
        </authorList>
    </citation>
    <scope>NUCLEOTIDE SEQUENCE [LARGE SCALE GENOMIC DNA]</scope>
    <source>
        <strain evidence="7">cv. Svevo</strain>
    </source>
</reference>
<evidence type="ECO:0000259" key="5">
    <source>
        <dbReference type="PROSITE" id="PS51081"/>
    </source>
</evidence>
<dbReference type="GO" id="GO:0061630">
    <property type="term" value="F:ubiquitin protein ligase activity"/>
    <property type="evidence" value="ECO:0007669"/>
    <property type="project" value="TreeGrafter"/>
</dbReference>
<dbReference type="SUPFAM" id="SSF49599">
    <property type="entry name" value="TRAF domain-like"/>
    <property type="match status" value="1"/>
</dbReference>
<dbReference type="GO" id="GO:0005737">
    <property type="term" value="C:cytoplasm"/>
    <property type="evidence" value="ECO:0007669"/>
    <property type="project" value="TreeGrafter"/>
</dbReference>
<dbReference type="Pfam" id="PF21361">
    <property type="entry name" value="Sina_ZnF"/>
    <property type="match status" value="1"/>
</dbReference>
<feature type="domain" description="SIAH-type" evidence="5">
    <location>
        <begin position="86"/>
        <end position="145"/>
    </location>
</feature>
<dbReference type="InterPro" id="IPR052088">
    <property type="entry name" value="E3_ubiquitin-ligase_SINA"/>
</dbReference>
<dbReference type="OMA" id="SEINVEC"/>
<evidence type="ECO:0000256" key="1">
    <source>
        <dbReference type="ARBA" id="ARBA00022723"/>
    </source>
</evidence>
<dbReference type="InterPro" id="IPR013010">
    <property type="entry name" value="Znf_SIAH"/>
</dbReference>
<keyword evidence="3" id="KW-0862">Zinc</keyword>
<dbReference type="Gene3D" id="3.30.40.10">
    <property type="entry name" value="Zinc/RING finger domain, C3HC4 (zinc finger)"/>
    <property type="match status" value="1"/>
</dbReference>
<dbReference type="PANTHER" id="PTHR10315:SF162">
    <property type="entry name" value="RING-TYPE E3 UBIQUITIN TRANSFERASE"/>
    <property type="match status" value="1"/>
</dbReference>
<evidence type="ECO:0000256" key="2">
    <source>
        <dbReference type="ARBA" id="ARBA00022771"/>
    </source>
</evidence>
<organism evidence="6 7">
    <name type="scientific">Triticum turgidum subsp. durum</name>
    <name type="common">Durum wheat</name>
    <name type="synonym">Triticum durum</name>
    <dbReference type="NCBI Taxonomy" id="4567"/>
    <lineage>
        <taxon>Eukaryota</taxon>
        <taxon>Viridiplantae</taxon>
        <taxon>Streptophyta</taxon>
        <taxon>Embryophyta</taxon>
        <taxon>Tracheophyta</taxon>
        <taxon>Spermatophyta</taxon>
        <taxon>Magnoliopsida</taxon>
        <taxon>Liliopsida</taxon>
        <taxon>Poales</taxon>
        <taxon>Poaceae</taxon>
        <taxon>BOP clade</taxon>
        <taxon>Pooideae</taxon>
        <taxon>Triticodae</taxon>
        <taxon>Triticeae</taxon>
        <taxon>Triticinae</taxon>
        <taxon>Triticum</taxon>
    </lineage>
</organism>
<keyword evidence="2 4" id="KW-0863">Zinc-finger</keyword>
<accession>A0A9R0USD6</accession>
<evidence type="ECO:0000256" key="3">
    <source>
        <dbReference type="ARBA" id="ARBA00022833"/>
    </source>
</evidence>
<dbReference type="EMBL" id="LT934111">
    <property type="protein sequence ID" value="VAH01657.1"/>
    <property type="molecule type" value="Genomic_DNA"/>
</dbReference>
<proteinExistence type="predicted"/>
<gene>
    <name evidence="6" type="ORF">TRITD_1Av1G023500</name>
</gene>
<dbReference type="PROSITE" id="PS51081">
    <property type="entry name" value="ZF_SIAH"/>
    <property type="match status" value="1"/>
</dbReference>
<protein>
    <recommendedName>
        <fullName evidence="5">SIAH-type domain-containing protein</fullName>
    </recommendedName>
</protein>
<dbReference type="AlphaFoldDB" id="A0A9R0USD6"/>
<keyword evidence="7" id="KW-1185">Reference proteome</keyword>